<accession>A0A0G0MKR7</accession>
<name>A0A0G0MKR7_9BACT</name>
<keyword evidence="1" id="KW-0812">Transmembrane</keyword>
<dbReference type="EMBL" id="LBUY01000028">
    <property type="protein sequence ID" value="KKQ74314.1"/>
    <property type="molecule type" value="Genomic_DNA"/>
</dbReference>
<evidence type="ECO:0000313" key="2">
    <source>
        <dbReference type="EMBL" id="KKQ74314.1"/>
    </source>
</evidence>
<evidence type="ECO:0000313" key="3">
    <source>
        <dbReference type="Proteomes" id="UP000034738"/>
    </source>
</evidence>
<evidence type="ECO:0000256" key="1">
    <source>
        <dbReference type="SAM" id="Phobius"/>
    </source>
</evidence>
<gene>
    <name evidence="2" type="ORF">US95_C0028G0001</name>
</gene>
<keyword evidence="1" id="KW-0472">Membrane</keyword>
<proteinExistence type="predicted"/>
<feature type="transmembrane region" description="Helical" evidence="1">
    <location>
        <begin position="80"/>
        <end position="104"/>
    </location>
</feature>
<feature type="transmembrane region" description="Helical" evidence="1">
    <location>
        <begin position="56"/>
        <end position="74"/>
    </location>
</feature>
<dbReference type="Proteomes" id="UP000034738">
    <property type="component" value="Unassembled WGS sequence"/>
</dbReference>
<sequence length="107" mass="11866">LRESCSQDCGKNEAEAICGNDVREGTEQCDGVDDLNCPGSCNLACQCEEKGSGFPWWFVLLLLVLIGATIFYFNKDYGKVFSFFFLPILSILVLIILEVAGLFINKK</sequence>
<feature type="non-terminal residue" evidence="2">
    <location>
        <position position="1"/>
    </location>
</feature>
<dbReference type="AlphaFoldDB" id="A0A0G0MKR7"/>
<protein>
    <submittedName>
        <fullName evidence="2">Uncharacterized protein</fullName>
    </submittedName>
</protein>
<organism evidence="2 3">
    <name type="scientific">Candidatus Woesebacteria bacterium GW2011_GWB1_38_5</name>
    <dbReference type="NCBI Taxonomy" id="1618568"/>
    <lineage>
        <taxon>Bacteria</taxon>
        <taxon>Candidatus Woeseibacteriota</taxon>
    </lineage>
</organism>
<comment type="caution">
    <text evidence="2">The sequence shown here is derived from an EMBL/GenBank/DDBJ whole genome shotgun (WGS) entry which is preliminary data.</text>
</comment>
<keyword evidence="1" id="KW-1133">Transmembrane helix</keyword>
<reference evidence="2 3" key="1">
    <citation type="journal article" date="2015" name="Nature">
        <title>rRNA introns, odd ribosomes, and small enigmatic genomes across a large radiation of phyla.</title>
        <authorList>
            <person name="Brown C.T."/>
            <person name="Hug L.A."/>
            <person name="Thomas B.C."/>
            <person name="Sharon I."/>
            <person name="Castelle C.J."/>
            <person name="Singh A."/>
            <person name="Wilkins M.J."/>
            <person name="Williams K.H."/>
            <person name="Banfield J.F."/>
        </authorList>
    </citation>
    <scope>NUCLEOTIDE SEQUENCE [LARGE SCALE GENOMIC DNA]</scope>
</reference>